<protein>
    <submittedName>
        <fullName evidence="1">AGR174Wp</fullName>
    </submittedName>
</protein>
<dbReference type="RefSeq" id="NP_986840.1">
    <property type="nucleotide sequence ID" value="NM_211902.1"/>
</dbReference>
<dbReference type="HOGENOM" id="CLU_043424_0_0_1"/>
<keyword evidence="2" id="KW-1185">Reference proteome</keyword>
<accession>Q74ZM4</accession>
<evidence type="ECO:0000313" key="1">
    <source>
        <dbReference type="EMBL" id="AAS54664.1"/>
    </source>
</evidence>
<dbReference type="Proteomes" id="UP000000591">
    <property type="component" value="Chromosome VII"/>
</dbReference>
<reference evidence="2" key="2">
    <citation type="journal article" date="2013" name="G3 (Bethesda)">
        <title>Genomes of Ashbya fungi isolated from insects reveal four mating-type loci, numerous translocations, lack of transposons, and distinct gene duplications.</title>
        <authorList>
            <person name="Dietrich F.S."/>
            <person name="Voegeli S."/>
            <person name="Kuo S."/>
            <person name="Philippsen P."/>
        </authorList>
    </citation>
    <scope>GENOME REANNOTATION</scope>
    <source>
        <strain evidence="2">ATCC 10895 / CBS 109.51 / FGSC 9923 / NRRL Y-1056</strain>
    </source>
</reference>
<dbReference type="OMA" id="FRWCLQF"/>
<name>Q74ZM4_EREGS</name>
<dbReference type="InParanoid" id="Q74ZM4"/>
<dbReference type="AlphaFoldDB" id="Q74ZM4"/>
<sequence length="395" mass="45049">MTMPRFQEIDRTEVTKRINDTMVYIPDTEFEPKYLVRRISSSKYEVDHIIMIKSILVYLDMCDSHYGSAFQGFRWLLQFIHELRKHSQFLKSQIVNSLYYERSISLYALRALLRETAAHRKPKEHLTRGRSSRLDLIEGLLTNILECTFSYDMTYRTADDLYVMSQLFFVFGEAYESMAVLAGTVTGFQHGHSIDCGIRPNGQHLLSMVRKYILAATLSLQGDRQTVLLSLRKILMGMLFLGGVSIAHLNFFHEVLEHFSASLPRQNGKLIQEFASTNPVMTDSSFGLIRQILAVWSRTKLKDSRCPIVLVKSSGELVLVEKVSGYEPSKGETNSCSLFIANLRMKATNKLRSAEVDMGDVPPPASFGLIKFWEQCYLEHKGPLPKNLAQLLNAL</sequence>
<dbReference type="KEGG" id="ago:AGOS_AGR174W"/>
<dbReference type="OrthoDB" id="4065753at2759"/>
<organism evidence="1 2">
    <name type="scientific">Eremothecium gossypii (strain ATCC 10895 / CBS 109.51 / FGSC 9923 / NRRL Y-1056)</name>
    <name type="common">Yeast</name>
    <name type="synonym">Ashbya gossypii</name>
    <dbReference type="NCBI Taxonomy" id="284811"/>
    <lineage>
        <taxon>Eukaryota</taxon>
        <taxon>Fungi</taxon>
        <taxon>Dikarya</taxon>
        <taxon>Ascomycota</taxon>
        <taxon>Saccharomycotina</taxon>
        <taxon>Saccharomycetes</taxon>
        <taxon>Saccharomycetales</taxon>
        <taxon>Saccharomycetaceae</taxon>
        <taxon>Eremothecium</taxon>
    </lineage>
</organism>
<dbReference type="eggNOG" id="ENOG502S0MP">
    <property type="taxonomic scope" value="Eukaryota"/>
</dbReference>
<dbReference type="EMBL" id="AE016820">
    <property type="protein sequence ID" value="AAS54664.1"/>
    <property type="molecule type" value="Genomic_DNA"/>
</dbReference>
<dbReference type="GeneID" id="4623142"/>
<gene>
    <name evidence="1" type="ORF">AGOS_AGR174W</name>
</gene>
<proteinExistence type="predicted"/>
<evidence type="ECO:0000313" key="2">
    <source>
        <dbReference type="Proteomes" id="UP000000591"/>
    </source>
</evidence>
<dbReference type="FunCoup" id="Q74ZM4">
    <property type="interactions" value="18"/>
</dbReference>
<reference evidence="1 2" key="1">
    <citation type="journal article" date="2004" name="Science">
        <title>The Ashbya gossypii genome as a tool for mapping the ancient Saccharomyces cerevisiae genome.</title>
        <authorList>
            <person name="Dietrich F.S."/>
            <person name="Voegeli S."/>
            <person name="Brachat S."/>
            <person name="Lerch A."/>
            <person name="Gates K."/>
            <person name="Steiner S."/>
            <person name="Mohr C."/>
            <person name="Pohlmann R."/>
            <person name="Luedi P."/>
            <person name="Choi S."/>
            <person name="Wing R.A."/>
            <person name="Flavier A."/>
            <person name="Gaffney T.D."/>
            <person name="Philippsen P."/>
        </authorList>
    </citation>
    <scope>NUCLEOTIDE SEQUENCE [LARGE SCALE GENOMIC DNA]</scope>
    <source>
        <strain evidence="2">ATCC 10895 / CBS 109.51 / FGSC 9923 / NRRL Y-1056</strain>
    </source>
</reference>
<dbReference type="STRING" id="284811.Q74ZM4"/>